<dbReference type="InterPro" id="IPR001638">
    <property type="entry name" value="Solute-binding_3/MltF_N"/>
</dbReference>
<feature type="domain" description="Solute-binding protein family 3/N-terminal" evidence="3">
    <location>
        <begin position="40"/>
        <end position="262"/>
    </location>
</feature>
<dbReference type="Gene3D" id="3.40.190.10">
    <property type="entry name" value="Periplasmic binding protein-like II"/>
    <property type="match status" value="2"/>
</dbReference>
<dbReference type="RefSeq" id="WP_210205537.1">
    <property type="nucleotide sequence ID" value="NZ_JABFCY010000003.1"/>
</dbReference>
<evidence type="ECO:0000256" key="1">
    <source>
        <dbReference type="ARBA" id="ARBA00022729"/>
    </source>
</evidence>
<evidence type="ECO:0000313" key="5">
    <source>
        <dbReference type="Proteomes" id="UP000246073"/>
    </source>
</evidence>
<dbReference type="SUPFAM" id="SSF53850">
    <property type="entry name" value="Periplasmic binding protein-like II"/>
    <property type="match status" value="1"/>
</dbReference>
<protein>
    <submittedName>
        <fullName evidence="4">ABC transporter amino acid-binding protein</fullName>
    </submittedName>
</protein>
<evidence type="ECO:0000313" key="4">
    <source>
        <dbReference type="EMBL" id="SPL61843.1"/>
    </source>
</evidence>
<evidence type="ECO:0000259" key="3">
    <source>
        <dbReference type="SMART" id="SM00062"/>
    </source>
</evidence>
<gene>
    <name evidence="4" type="ORF">OHAE_4635</name>
</gene>
<sequence>MTILNKRKFLAIMGLGICMAAMMPQTSFADQLDTIRQKGKLQVAIDLGNPPYAMRDAQFQPTGSEVETAKLLAKDLGVDVEFLTVPTSGRIPFLVSGKADLAVSTLSITKERLEVVDFSIPYAETAIVVAAPKEAKVKSYADLTDASVAVTRGTVNDTNLTEKTADVAGVQIVRFEDDPTSSAAVTSGQIAIYATSRPLLTELIKANPKLDLEEKFVAKAYPLGIALRKNEPKLKEWIDAWIKTNLDNGKLIDIYEKYHGARLDPQKLLASDLPRS</sequence>
<organism evidence="4 5">
    <name type="scientific">Ochrobactrum soli</name>
    <dbReference type="NCBI Taxonomy" id="2448455"/>
    <lineage>
        <taxon>Bacteria</taxon>
        <taxon>Pseudomonadati</taxon>
        <taxon>Pseudomonadota</taxon>
        <taxon>Alphaproteobacteria</taxon>
        <taxon>Hyphomicrobiales</taxon>
        <taxon>Brucellaceae</taxon>
        <taxon>Brucella/Ochrobactrum group</taxon>
        <taxon>Ochrobactrum</taxon>
    </lineage>
</organism>
<dbReference type="SMART" id="SM00062">
    <property type="entry name" value="PBPb"/>
    <property type="match status" value="1"/>
</dbReference>
<keyword evidence="1 2" id="KW-0732">Signal</keyword>
<name>A0A2P9HCN9_9HYPH</name>
<dbReference type="Pfam" id="PF00497">
    <property type="entry name" value="SBP_bac_3"/>
    <property type="match status" value="1"/>
</dbReference>
<feature type="chain" id="PRO_5015183739" evidence="2">
    <location>
        <begin position="30"/>
        <end position="276"/>
    </location>
</feature>
<feature type="signal peptide" evidence="2">
    <location>
        <begin position="1"/>
        <end position="29"/>
    </location>
</feature>
<dbReference type="EMBL" id="OOFM01000001">
    <property type="protein sequence ID" value="SPL61843.1"/>
    <property type="molecule type" value="Genomic_DNA"/>
</dbReference>
<accession>A0A2P9HCN9</accession>
<proteinExistence type="predicted"/>
<evidence type="ECO:0000256" key="2">
    <source>
        <dbReference type="SAM" id="SignalP"/>
    </source>
</evidence>
<dbReference type="PANTHER" id="PTHR35936:SF17">
    <property type="entry name" value="ARGININE-BINDING EXTRACELLULAR PROTEIN ARTP"/>
    <property type="match status" value="1"/>
</dbReference>
<reference evidence="5" key="1">
    <citation type="submission" date="2017-12" db="EMBL/GenBank/DDBJ databases">
        <authorList>
            <person name="Diaz M."/>
        </authorList>
    </citation>
    <scope>NUCLEOTIDE SEQUENCE [LARGE SCALE GENOMIC DNA]</scope>
    <source>
        <strain evidence="5">FI11154</strain>
    </source>
</reference>
<dbReference type="PANTHER" id="PTHR35936">
    <property type="entry name" value="MEMBRANE-BOUND LYTIC MUREIN TRANSGLYCOSYLASE F"/>
    <property type="match status" value="1"/>
</dbReference>
<dbReference type="Proteomes" id="UP000246073">
    <property type="component" value="Unassembled WGS sequence"/>
</dbReference>
<dbReference type="AlphaFoldDB" id="A0A2P9HCN9"/>